<dbReference type="GO" id="GO:0005506">
    <property type="term" value="F:iron ion binding"/>
    <property type="evidence" value="ECO:0007669"/>
    <property type="project" value="InterPro"/>
</dbReference>
<dbReference type="PANTHER" id="PTHR24282">
    <property type="entry name" value="CYTOCHROME P450 FAMILY MEMBER"/>
    <property type="match status" value="1"/>
</dbReference>
<evidence type="ECO:0000256" key="3">
    <source>
        <dbReference type="ARBA" id="ARBA00022617"/>
    </source>
</evidence>
<comment type="cofactor">
    <cofactor evidence="11">
        <name>heme</name>
        <dbReference type="ChEBI" id="CHEBI:30413"/>
    </cofactor>
</comment>
<dbReference type="InterPro" id="IPR002401">
    <property type="entry name" value="Cyt_P450_E_grp-I"/>
</dbReference>
<keyword evidence="5 11" id="KW-0479">Metal-binding</keyword>
<dbReference type="InterPro" id="IPR017972">
    <property type="entry name" value="Cyt_P450_CS"/>
</dbReference>
<evidence type="ECO:0000256" key="6">
    <source>
        <dbReference type="ARBA" id="ARBA00022989"/>
    </source>
</evidence>
<keyword evidence="6" id="KW-1133">Transmembrane helix</keyword>
<evidence type="ECO:0000256" key="1">
    <source>
        <dbReference type="ARBA" id="ARBA00004167"/>
    </source>
</evidence>
<keyword evidence="4" id="KW-0812">Transmembrane</keyword>
<protein>
    <recommendedName>
        <fullName evidence="15">Cytochrome P450</fullName>
    </recommendedName>
</protein>
<comment type="subcellular location">
    <subcellularLocation>
        <location evidence="1">Membrane</location>
        <topology evidence="1">Single-pass membrane protein</topology>
    </subcellularLocation>
</comment>
<dbReference type="GO" id="GO:0016705">
    <property type="term" value="F:oxidoreductase activity, acting on paired donors, with incorporation or reduction of molecular oxygen"/>
    <property type="evidence" value="ECO:0007669"/>
    <property type="project" value="InterPro"/>
</dbReference>
<keyword evidence="10" id="KW-0472">Membrane</keyword>
<reference evidence="13 14" key="1">
    <citation type="submission" date="2021-09" db="EMBL/GenBank/DDBJ databases">
        <title>Genomic insights and catalytic innovation underlie evolution of tropane alkaloids biosynthesis.</title>
        <authorList>
            <person name="Wang Y.-J."/>
            <person name="Tian T."/>
            <person name="Huang J.-P."/>
            <person name="Huang S.-X."/>
        </authorList>
    </citation>
    <scope>NUCLEOTIDE SEQUENCE [LARGE SCALE GENOMIC DNA]</scope>
    <source>
        <strain evidence="13">KIB-2018</strain>
        <tissue evidence="13">Leaf</tissue>
    </source>
</reference>
<evidence type="ECO:0000256" key="7">
    <source>
        <dbReference type="ARBA" id="ARBA00023002"/>
    </source>
</evidence>
<proteinExistence type="inferred from homology"/>
<dbReference type="Gene3D" id="1.10.630.10">
    <property type="entry name" value="Cytochrome P450"/>
    <property type="match status" value="1"/>
</dbReference>
<evidence type="ECO:0008006" key="15">
    <source>
        <dbReference type="Google" id="ProtNLM"/>
    </source>
</evidence>
<dbReference type="GO" id="GO:0020037">
    <property type="term" value="F:heme binding"/>
    <property type="evidence" value="ECO:0007669"/>
    <property type="project" value="InterPro"/>
</dbReference>
<keyword evidence="9 12" id="KW-0503">Monooxygenase</keyword>
<sequence length="518" mass="58681">MELVLVFLVLKTLAFIALMGFLSLVLQMCDSLILKPERLRSKLRKQGIRGPPPRFLLGNIAEMRKAKSKFSNSSKQEEQIITHNCSSTLFPFFDGWRKEYGSTFMFSLGNIPILHTNNPEVVRETSKCTSLNLGKPSYQQKERGALLGRGILTSNGTEWAHQRRILAPELYPEKVKNMIPSMVESSMLVIKSWADKLESEGGISEIKIDECMRSFSGDVISRACFGSNYSKGGEIFHKLRALEEAMSRKVMSNGIPILRYLPTKSNREIWRLERELRDLIMSTVNDRTEPTSENDILHKIISGASSSNVRKDCINRFIVDNCKNIYLAGYETTAIAATWTLMLLASNPEWQEKVRVEVLQVCGGQKPDSNTLLKMKTLTMVIQESLRLYPPVTVMSREALQDMRFGNISVPKGVNIWTLNVTMHQDPEIWGPDAHEFNPERFVNGVKAACRFPHLFMPFGMGPRTCLGQHFAVAELKVLISSLVSNFSFVLSPKYVHCPDLRLVTEPKYGVDLLVRRL</sequence>
<comment type="caution">
    <text evidence="13">The sequence shown here is derived from an EMBL/GenBank/DDBJ whole genome shotgun (WGS) entry which is preliminary data.</text>
</comment>
<dbReference type="PROSITE" id="PS00086">
    <property type="entry name" value="CYTOCHROME_P450"/>
    <property type="match status" value="1"/>
</dbReference>
<dbReference type="Pfam" id="PF00067">
    <property type="entry name" value="p450"/>
    <property type="match status" value="1"/>
</dbReference>
<evidence type="ECO:0000256" key="12">
    <source>
        <dbReference type="RuleBase" id="RU000461"/>
    </source>
</evidence>
<evidence type="ECO:0000256" key="9">
    <source>
        <dbReference type="ARBA" id="ARBA00023033"/>
    </source>
</evidence>
<gene>
    <name evidence="13" type="ORF">K2173_004120</name>
</gene>
<evidence type="ECO:0000256" key="5">
    <source>
        <dbReference type="ARBA" id="ARBA00022723"/>
    </source>
</evidence>
<evidence type="ECO:0000256" key="2">
    <source>
        <dbReference type="ARBA" id="ARBA00010617"/>
    </source>
</evidence>
<evidence type="ECO:0000256" key="11">
    <source>
        <dbReference type="PIRSR" id="PIRSR602401-1"/>
    </source>
</evidence>
<feature type="binding site" description="axial binding residue" evidence="11">
    <location>
        <position position="466"/>
    </location>
    <ligand>
        <name>heme</name>
        <dbReference type="ChEBI" id="CHEBI:30413"/>
    </ligand>
    <ligandPart>
        <name>Fe</name>
        <dbReference type="ChEBI" id="CHEBI:18248"/>
    </ligandPart>
</feature>
<keyword evidence="14" id="KW-1185">Reference proteome</keyword>
<evidence type="ECO:0000256" key="4">
    <source>
        <dbReference type="ARBA" id="ARBA00022692"/>
    </source>
</evidence>
<evidence type="ECO:0000256" key="8">
    <source>
        <dbReference type="ARBA" id="ARBA00023004"/>
    </source>
</evidence>
<organism evidence="13 14">
    <name type="scientific">Erythroxylum novogranatense</name>
    <dbReference type="NCBI Taxonomy" id="1862640"/>
    <lineage>
        <taxon>Eukaryota</taxon>
        <taxon>Viridiplantae</taxon>
        <taxon>Streptophyta</taxon>
        <taxon>Embryophyta</taxon>
        <taxon>Tracheophyta</taxon>
        <taxon>Spermatophyta</taxon>
        <taxon>Magnoliopsida</taxon>
        <taxon>eudicotyledons</taxon>
        <taxon>Gunneridae</taxon>
        <taxon>Pentapetalae</taxon>
        <taxon>rosids</taxon>
        <taxon>fabids</taxon>
        <taxon>Malpighiales</taxon>
        <taxon>Erythroxylaceae</taxon>
        <taxon>Erythroxylum</taxon>
    </lineage>
</organism>
<dbReference type="InterPro" id="IPR050665">
    <property type="entry name" value="Cytochrome_P450_Monooxygen"/>
</dbReference>
<keyword evidence="8 11" id="KW-0408">Iron</keyword>
<dbReference type="PANTHER" id="PTHR24282:SF121">
    <property type="entry name" value="CYTOCHROME P450 714C2-LIKE"/>
    <property type="match status" value="1"/>
</dbReference>
<dbReference type="SUPFAM" id="SSF48264">
    <property type="entry name" value="Cytochrome P450"/>
    <property type="match status" value="1"/>
</dbReference>
<evidence type="ECO:0000313" key="13">
    <source>
        <dbReference type="EMBL" id="KAJ8759113.1"/>
    </source>
</evidence>
<dbReference type="EMBL" id="JAIWQS010000007">
    <property type="protein sequence ID" value="KAJ8759113.1"/>
    <property type="molecule type" value="Genomic_DNA"/>
</dbReference>
<dbReference type="PRINTS" id="PR00463">
    <property type="entry name" value="EP450I"/>
</dbReference>
<evidence type="ECO:0000313" key="14">
    <source>
        <dbReference type="Proteomes" id="UP001159364"/>
    </source>
</evidence>
<comment type="similarity">
    <text evidence="2 12">Belongs to the cytochrome P450 family.</text>
</comment>
<evidence type="ECO:0000256" key="10">
    <source>
        <dbReference type="ARBA" id="ARBA00023136"/>
    </source>
</evidence>
<dbReference type="InterPro" id="IPR001128">
    <property type="entry name" value="Cyt_P450"/>
</dbReference>
<dbReference type="PRINTS" id="PR00385">
    <property type="entry name" value="P450"/>
</dbReference>
<name>A0AAV8SYN8_9ROSI</name>
<dbReference type="GO" id="GO:0016020">
    <property type="term" value="C:membrane"/>
    <property type="evidence" value="ECO:0007669"/>
    <property type="project" value="UniProtKB-SubCell"/>
</dbReference>
<dbReference type="InterPro" id="IPR036396">
    <property type="entry name" value="Cyt_P450_sf"/>
</dbReference>
<keyword evidence="7 12" id="KW-0560">Oxidoreductase</keyword>
<dbReference type="Proteomes" id="UP001159364">
    <property type="component" value="Linkage Group LG07"/>
</dbReference>
<dbReference type="GO" id="GO:0004497">
    <property type="term" value="F:monooxygenase activity"/>
    <property type="evidence" value="ECO:0007669"/>
    <property type="project" value="UniProtKB-KW"/>
</dbReference>
<keyword evidence="3 11" id="KW-0349">Heme</keyword>
<accession>A0AAV8SYN8</accession>
<dbReference type="AlphaFoldDB" id="A0AAV8SYN8"/>